<keyword evidence="2" id="KW-1185">Reference proteome</keyword>
<sequence length="258" mass="27307">MSFSGGVKLGDLDDFIAASQECVKPLIEAASGNGSAKIGSTGTVGAAALGTRIAAVETPQVQRPNLIKTKQSKEDPKAQIAGVTLSDCLACSGCVTSAETVLLQAQSGEEFLRRVAEVKLMVTATILHWVQMMDYARALLLVVLSVRNTVANFVLAHLAVVDTPRSAGDAAAGREGQVRSLGGDVRDDLGASNVVYTFGLPSQPRSFCKRTWRRAKKGARRRELRVATFNSSGWPQLRDFLETMGAQLGVVLCSGGQA</sequence>
<proteinExistence type="predicted"/>
<reference evidence="1" key="1">
    <citation type="submission" date="2023-10" db="EMBL/GenBank/DDBJ databases">
        <authorList>
            <person name="Chen Y."/>
            <person name="Shah S."/>
            <person name="Dougan E. K."/>
            <person name="Thang M."/>
            <person name="Chan C."/>
        </authorList>
    </citation>
    <scope>NUCLEOTIDE SEQUENCE [LARGE SCALE GENOMIC DNA]</scope>
</reference>
<evidence type="ECO:0000313" key="2">
    <source>
        <dbReference type="Proteomes" id="UP001189429"/>
    </source>
</evidence>
<gene>
    <name evidence="1" type="ORF">PCOR1329_LOCUS55795</name>
</gene>
<protein>
    <recommendedName>
        <fullName evidence="3">Cytosolic Fe-S cluster assembly factor NARFL</fullName>
    </recommendedName>
</protein>
<organism evidence="1 2">
    <name type="scientific">Prorocentrum cordatum</name>
    <dbReference type="NCBI Taxonomy" id="2364126"/>
    <lineage>
        <taxon>Eukaryota</taxon>
        <taxon>Sar</taxon>
        <taxon>Alveolata</taxon>
        <taxon>Dinophyceae</taxon>
        <taxon>Prorocentrales</taxon>
        <taxon>Prorocentraceae</taxon>
        <taxon>Prorocentrum</taxon>
    </lineage>
</organism>
<dbReference type="PANTHER" id="PTHR11615">
    <property type="entry name" value="NITRATE, FORMATE, IRON DEHYDROGENASE"/>
    <property type="match status" value="1"/>
</dbReference>
<evidence type="ECO:0008006" key="3">
    <source>
        <dbReference type="Google" id="ProtNLM"/>
    </source>
</evidence>
<comment type="caution">
    <text evidence="1">The sequence shown here is derived from an EMBL/GenBank/DDBJ whole genome shotgun (WGS) entry which is preliminary data.</text>
</comment>
<dbReference type="InterPro" id="IPR050340">
    <property type="entry name" value="Cytosolic_Fe-S_CAF"/>
</dbReference>
<evidence type="ECO:0000313" key="1">
    <source>
        <dbReference type="EMBL" id="CAK0869442.1"/>
    </source>
</evidence>
<accession>A0ABN9VBZ2</accession>
<name>A0ABN9VBZ2_9DINO</name>
<dbReference type="Proteomes" id="UP001189429">
    <property type="component" value="Unassembled WGS sequence"/>
</dbReference>
<dbReference type="EMBL" id="CAUYUJ010016849">
    <property type="protein sequence ID" value="CAK0869442.1"/>
    <property type="molecule type" value="Genomic_DNA"/>
</dbReference>